<feature type="region of interest" description="Disordered" evidence="2">
    <location>
        <begin position="267"/>
        <end position="289"/>
    </location>
</feature>
<keyword evidence="1" id="KW-0238">DNA-binding</keyword>
<name>A0ABV6CYN6_9SPHN</name>
<evidence type="ECO:0000313" key="5">
    <source>
        <dbReference type="Proteomes" id="UP001589798"/>
    </source>
</evidence>
<organism evidence="4 5">
    <name type="scientific">Novosphingobium soli</name>
    <dbReference type="NCBI Taxonomy" id="574956"/>
    <lineage>
        <taxon>Bacteria</taxon>
        <taxon>Pseudomonadati</taxon>
        <taxon>Pseudomonadota</taxon>
        <taxon>Alphaproteobacteria</taxon>
        <taxon>Sphingomonadales</taxon>
        <taxon>Sphingomonadaceae</taxon>
        <taxon>Novosphingobium</taxon>
    </lineage>
</organism>
<evidence type="ECO:0000313" key="4">
    <source>
        <dbReference type="EMBL" id="MFC0205509.1"/>
    </source>
</evidence>
<dbReference type="Gene3D" id="1.10.357.10">
    <property type="entry name" value="Tetracycline Repressor, domain 2"/>
    <property type="match status" value="2"/>
</dbReference>
<dbReference type="EMBL" id="JBHLWK010000018">
    <property type="protein sequence ID" value="MFC0205509.1"/>
    <property type="molecule type" value="Genomic_DNA"/>
</dbReference>
<dbReference type="Proteomes" id="UP001589798">
    <property type="component" value="Unassembled WGS sequence"/>
</dbReference>
<keyword evidence="5" id="KW-1185">Reference proteome</keyword>
<dbReference type="PANTHER" id="PTHR30055">
    <property type="entry name" value="HTH-TYPE TRANSCRIPTIONAL REGULATOR RUTR"/>
    <property type="match status" value="1"/>
</dbReference>
<feature type="domain" description="HTH tetR-type" evidence="3">
    <location>
        <begin position="10"/>
        <end position="41"/>
    </location>
</feature>
<dbReference type="InterPro" id="IPR009057">
    <property type="entry name" value="Homeodomain-like_sf"/>
</dbReference>
<evidence type="ECO:0000256" key="2">
    <source>
        <dbReference type="SAM" id="MobiDB-lite"/>
    </source>
</evidence>
<sequence>MIEACWTCGSSNASVRSLAARADAPISSIYHHFGSMEQLYVSAQEHALALARAWCDQQRTALAALPRFSAHAFAPLMAALIDDFCEAQRAVAFAWRDCELMAARSPRHAPLARRWAMLWTEFWSDLSARAGLGDHSALTTHFFQGESLLHLMQWQRTIDRPCLEETCAGWVLWLEGRLAPGGEWRRFGAEQAHREMPPLTAFSGTMERIADTAADIVAEQGISGLTHRAVAARANLTLGVISHNCHSSADLVRAAFETIYRRTVASSAPGDLAQEGPDQPSEFDPLPPHSPEALLCAMDELLLAVARNPSLRPFAPQLRYWRGRTSGKVLEAMLAPDRVVSPRDAALFSAMVAGMRKWSLGLDEGAATDHRKRCMAQVAALLRDGKDRM</sequence>
<dbReference type="Pfam" id="PF00440">
    <property type="entry name" value="TetR_N"/>
    <property type="match status" value="1"/>
</dbReference>
<gene>
    <name evidence="4" type="ORF">ACFFJC_14685</name>
</gene>
<dbReference type="InterPro" id="IPR001647">
    <property type="entry name" value="HTH_TetR"/>
</dbReference>
<protein>
    <submittedName>
        <fullName evidence="4">TetR family transcriptional regulator</fullName>
    </submittedName>
</protein>
<dbReference type="InterPro" id="IPR050109">
    <property type="entry name" value="HTH-type_TetR-like_transc_reg"/>
</dbReference>
<evidence type="ECO:0000256" key="1">
    <source>
        <dbReference type="ARBA" id="ARBA00023125"/>
    </source>
</evidence>
<dbReference type="RefSeq" id="WP_379556446.1">
    <property type="nucleotide sequence ID" value="NZ_JBHUKO010000002.1"/>
</dbReference>
<comment type="caution">
    <text evidence="4">The sequence shown here is derived from an EMBL/GenBank/DDBJ whole genome shotgun (WGS) entry which is preliminary data.</text>
</comment>
<dbReference type="PANTHER" id="PTHR30055:SF231">
    <property type="entry name" value="TRANSCRIPTIONAL REGULATORY PROTEIN (PROBABLY DEOR-FAMILY)-RELATED"/>
    <property type="match status" value="1"/>
</dbReference>
<accession>A0ABV6CYN6</accession>
<evidence type="ECO:0000259" key="3">
    <source>
        <dbReference type="Pfam" id="PF00440"/>
    </source>
</evidence>
<dbReference type="SUPFAM" id="SSF46689">
    <property type="entry name" value="Homeodomain-like"/>
    <property type="match status" value="2"/>
</dbReference>
<reference evidence="4 5" key="1">
    <citation type="submission" date="2024-09" db="EMBL/GenBank/DDBJ databases">
        <authorList>
            <person name="Sun Q."/>
            <person name="Mori K."/>
        </authorList>
    </citation>
    <scope>NUCLEOTIDE SEQUENCE [LARGE SCALE GENOMIC DNA]</scope>
    <source>
        <strain evidence="4 5">CCM 7706</strain>
    </source>
</reference>
<proteinExistence type="predicted"/>